<feature type="region of interest" description="Disordered" evidence="15">
    <location>
        <begin position="217"/>
        <end position="243"/>
    </location>
</feature>
<evidence type="ECO:0000256" key="1">
    <source>
        <dbReference type="ARBA" id="ARBA00001936"/>
    </source>
</evidence>
<feature type="domain" description="FCP1 homology" evidence="17">
    <location>
        <begin position="967"/>
        <end position="1147"/>
    </location>
</feature>
<dbReference type="PROSITE" id="PS50172">
    <property type="entry name" value="BRCT"/>
    <property type="match status" value="1"/>
</dbReference>
<dbReference type="InterPro" id="IPR011947">
    <property type="entry name" value="FCP1_euk"/>
</dbReference>
<evidence type="ECO:0000256" key="10">
    <source>
        <dbReference type="ARBA" id="ARBA00023163"/>
    </source>
</evidence>
<reference evidence="18 19" key="1">
    <citation type="submission" date="2020-08" db="EMBL/GenBank/DDBJ databases">
        <title>Plant Genome Project.</title>
        <authorList>
            <person name="Zhang R.-G."/>
        </authorList>
    </citation>
    <scope>NUCLEOTIDE SEQUENCE [LARGE SCALE GENOMIC DNA]</scope>
    <source>
        <tissue evidence="18">Rhizome</tissue>
    </source>
</reference>
<evidence type="ECO:0000259" key="17">
    <source>
        <dbReference type="PROSITE" id="PS50969"/>
    </source>
</evidence>
<evidence type="ECO:0000313" key="19">
    <source>
        <dbReference type="Proteomes" id="UP000734854"/>
    </source>
</evidence>
<dbReference type="PANTHER" id="PTHR23081:SF2">
    <property type="entry name" value="RNA POLYMERASE II C-TERMINAL DOMAIN PHOSPHATASE-LIKE 3"/>
    <property type="match status" value="1"/>
</dbReference>
<evidence type="ECO:0000256" key="6">
    <source>
        <dbReference type="ARBA" id="ARBA00022723"/>
    </source>
</evidence>
<feature type="compositionally biased region" description="Basic and acidic residues" evidence="15">
    <location>
        <begin position="79"/>
        <end position="95"/>
    </location>
</feature>
<dbReference type="FunFam" id="3.40.50.10190:FF:000014">
    <property type="entry name" value="RNA polymerase II C-terminal domain phosphatase-like 3"/>
    <property type="match status" value="1"/>
</dbReference>
<comment type="subcellular location">
    <subcellularLocation>
        <location evidence="3">Nucleus</location>
    </subcellularLocation>
</comment>
<protein>
    <recommendedName>
        <fullName evidence="4">protein-serine/threonine phosphatase</fullName>
        <ecNumber evidence="4">3.1.3.16</ecNumber>
    </recommendedName>
</protein>
<dbReference type="EMBL" id="JACMSC010000018">
    <property type="protein sequence ID" value="KAG6476959.1"/>
    <property type="molecule type" value="Genomic_DNA"/>
</dbReference>
<comment type="cofactor">
    <cofactor evidence="2">
        <name>Mg(2+)</name>
        <dbReference type="ChEBI" id="CHEBI:18420"/>
    </cofactor>
</comment>
<dbReference type="GO" id="GO:0009651">
    <property type="term" value="P:response to salt stress"/>
    <property type="evidence" value="ECO:0007669"/>
    <property type="project" value="UniProtKB-ARBA"/>
</dbReference>
<evidence type="ECO:0000256" key="14">
    <source>
        <dbReference type="ARBA" id="ARBA00063107"/>
    </source>
</evidence>
<dbReference type="CDD" id="cd17729">
    <property type="entry name" value="BRCT_CTDP1"/>
    <property type="match status" value="1"/>
</dbReference>
<dbReference type="InterPro" id="IPR023214">
    <property type="entry name" value="HAD_sf"/>
</dbReference>
<comment type="catalytic activity">
    <reaction evidence="12">
        <text>O-phospho-L-seryl-[protein] + H2O = L-seryl-[protein] + phosphate</text>
        <dbReference type="Rhea" id="RHEA:20629"/>
        <dbReference type="Rhea" id="RHEA-COMP:9863"/>
        <dbReference type="Rhea" id="RHEA-COMP:11604"/>
        <dbReference type="ChEBI" id="CHEBI:15377"/>
        <dbReference type="ChEBI" id="CHEBI:29999"/>
        <dbReference type="ChEBI" id="CHEBI:43474"/>
        <dbReference type="ChEBI" id="CHEBI:83421"/>
        <dbReference type="EC" id="3.1.3.16"/>
    </reaction>
</comment>
<evidence type="ECO:0000256" key="5">
    <source>
        <dbReference type="ARBA" id="ARBA00022491"/>
    </source>
</evidence>
<dbReference type="GO" id="GO:0005634">
    <property type="term" value="C:nucleus"/>
    <property type="evidence" value="ECO:0007669"/>
    <property type="project" value="UniProtKB-SubCell"/>
</dbReference>
<evidence type="ECO:0000256" key="3">
    <source>
        <dbReference type="ARBA" id="ARBA00004123"/>
    </source>
</evidence>
<feature type="compositionally biased region" description="Basic and acidic residues" evidence="15">
    <location>
        <begin position="609"/>
        <end position="618"/>
    </location>
</feature>
<keyword evidence="19" id="KW-1185">Reference proteome</keyword>
<evidence type="ECO:0000256" key="13">
    <source>
        <dbReference type="ARBA" id="ARBA00048336"/>
    </source>
</evidence>
<sequence>MSSTQCKPTSFADARHPRRHDLQLREQPVKVRSTRDTVAKHRRSFEFAGFIRIYTLKASVSMLAAGSARFFLNPSEKKSLDSMARDRPRGGRALDGETSDDDSSESVEEISAEDFKQEGRAGRSRVWMGYPMPKNYGPSLYNFAWAQAVQDKPLRLDLKPMSAGDLTGNVNAKGKPKEEEAYDVIMEDSIQEGDVGMELEEGELEEGEIELGSEPLVVDETTEMPSNEPENKTEKKESDGEELQDIDEFDKRISLILEELDMITVEEAEKSFEGVCLRLRKSFEDLKPMFTGIENSDTVVHVLVQQAFVAIQTTYSALNSVTMQKKDQNKQLLMRLLIHVKNQYSVIFNPEQVWEIDNLVNSLVFEDNKKEKEEHADINMNIPTNIVNGPVVSSHGSSVLDKTCLVRETLDLPKLVLPTHTNNRVDFSPLLDLHADYDEDSLPSPTREDLPKFPIPKPIGFGMAPPVFSQPITAMSEGGEDGMLHPYVTDALKAVSSYQMKFGRSSILSIDRLPSPTPSEDGGNEDDSTEEVSSSIVFCNPKTAHATAQFRMPKSRSSAPCINGSNSNRCPPVEHVNPASKPTLKSGLKRRDPRIKFVNNEVKSLLEERRVTEPKPLDSDPVGETRNIKKHKTDESVAKDHTMKKQRKELATSRGMRMASGSGWPEDKNVIFQPSGRIKVNEKIQVDDRKMGTAAAVPDKKQIFVSNFIELNGLQSIPKSNPTPTISLPSLLKAVNPTILMHLHPLEQQRLAGENQKKNTVSTSESANVLSDSGLPGIVASVNYAPLKSKESGLKHPGISPIASQIASLSTQPDAARIHMKPRDPRRILQENMLQKNDSVVYQQSKRNASVSDPQFSLVHLSAPLQLTKNLVLPRSQVVATSQVLPPSINQPVPSQVNQVTVEAASGELNDSKATSLPVSETGEKGSKQSTNPWGDVEHLLDGYNEEQKATIQKERSRRIAEQNKMFAARKLCLVLDLDHTLLNSAKFVEVDPVHEDKLRRKEEQDKEMPQRHLFRFQHMGMWTKLRPGVWNFLEKASKLYELHLYTMGNKLYATEMAKVLDPTGTLFAGRVISKGDDADTFDGDERVPKSKDLDGVLGMESAVVIIDDSVRVWPLNKLNLIVVERYTYFPSSRRQFGLLGPSLLEIDHDERPEDGTLASSSAVIERIHQNFFSHNSLKDVDVRNILATEQHKILAGCRIVFSRVFPVGEINPHRHPLWQTAEQFGAVCTNQIDEQVTHVVANSLGTDKVNWALSTGRFVVHPGWVEASALLYRRVSEQDFAVKTLT</sequence>
<dbReference type="SMART" id="SM00292">
    <property type="entry name" value="BRCT"/>
    <property type="match status" value="1"/>
</dbReference>
<dbReference type="Pfam" id="PF25505">
    <property type="entry name" value="ARM_CPL3"/>
    <property type="match status" value="1"/>
</dbReference>
<dbReference type="GO" id="GO:0008420">
    <property type="term" value="F:RNA polymerase II CTD heptapeptide repeat phosphatase activity"/>
    <property type="evidence" value="ECO:0007669"/>
    <property type="project" value="InterPro"/>
</dbReference>
<dbReference type="Proteomes" id="UP000734854">
    <property type="component" value="Unassembled WGS sequence"/>
</dbReference>
<accession>A0A8J5EYC8</accession>
<feature type="domain" description="BRCT" evidence="16">
    <location>
        <begin position="1190"/>
        <end position="1283"/>
    </location>
</feature>
<keyword evidence="8" id="KW-0694">RNA-binding</keyword>
<feature type="region of interest" description="Disordered" evidence="15">
    <location>
        <begin position="509"/>
        <end position="533"/>
    </location>
</feature>
<dbReference type="InterPro" id="IPR004274">
    <property type="entry name" value="FCP1_dom"/>
</dbReference>
<evidence type="ECO:0000259" key="16">
    <source>
        <dbReference type="PROSITE" id="PS50172"/>
    </source>
</evidence>
<dbReference type="InterPro" id="IPR036420">
    <property type="entry name" value="BRCT_dom_sf"/>
</dbReference>
<dbReference type="Pfam" id="PF00533">
    <property type="entry name" value="BRCT"/>
    <property type="match status" value="1"/>
</dbReference>
<organism evidence="18 19">
    <name type="scientific">Zingiber officinale</name>
    <name type="common">Ginger</name>
    <name type="synonym">Amomum zingiber</name>
    <dbReference type="NCBI Taxonomy" id="94328"/>
    <lineage>
        <taxon>Eukaryota</taxon>
        <taxon>Viridiplantae</taxon>
        <taxon>Streptophyta</taxon>
        <taxon>Embryophyta</taxon>
        <taxon>Tracheophyta</taxon>
        <taxon>Spermatophyta</taxon>
        <taxon>Magnoliopsida</taxon>
        <taxon>Liliopsida</taxon>
        <taxon>Zingiberales</taxon>
        <taxon>Zingiberaceae</taxon>
        <taxon>Zingiber</taxon>
    </lineage>
</organism>
<dbReference type="CDD" id="cd07521">
    <property type="entry name" value="HAD_FCP1-like"/>
    <property type="match status" value="1"/>
</dbReference>
<evidence type="ECO:0000313" key="18">
    <source>
        <dbReference type="EMBL" id="KAG6476959.1"/>
    </source>
</evidence>
<comment type="catalytic activity">
    <reaction evidence="13">
        <text>O-phospho-L-threonyl-[protein] + H2O = L-threonyl-[protein] + phosphate</text>
        <dbReference type="Rhea" id="RHEA:47004"/>
        <dbReference type="Rhea" id="RHEA-COMP:11060"/>
        <dbReference type="Rhea" id="RHEA-COMP:11605"/>
        <dbReference type="ChEBI" id="CHEBI:15377"/>
        <dbReference type="ChEBI" id="CHEBI:30013"/>
        <dbReference type="ChEBI" id="CHEBI:43474"/>
        <dbReference type="ChEBI" id="CHEBI:61977"/>
        <dbReference type="EC" id="3.1.3.16"/>
    </reaction>
</comment>
<dbReference type="Gene3D" id="3.40.50.1000">
    <property type="entry name" value="HAD superfamily/HAD-like"/>
    <property type="match status" value="1"/>
</dbReference>
<dbReference type="InterPro" id="IPR039189">
    <property type="entry name" value="Fcp1"/>
</dbReference>
<keyword evidence="5" id="KW-0678">Repressor</keyword>
<keyword evidence="7" id="KW-0378">Hydrolase</keyword>
<dbReference type="GO" id="GO:0003723">
    <property type="term" value="F:RNA binding"/>
    <property type="evidence" value="ECO:0007669"/>
    <property type="project" value="UniProtKB-KW"/>
</dbReference>
<evidence type="ECO:0000256" key="12">
    <source>
        <dbReference type="ARBA" id="ARBA00047761"/>
    </source>
</evidence>
<evidence type="ECO:0000256" key="4">
    <source>
        <dbReference type="ARBA" id="ARBA00013081"/>
    </source>
</evidence>
<evidence type="ECO:0000256" key="2">
    <source>
        <dbReference type="ARBA" id="ARBA00001946"/>
    </source>
</evidence>
<keyword evidence="11" id="KW-0539">Nucleus</keyword>
<dbReference type="NCBIfam" id="TIGR02250">
    <property type="entry name" value="FCP1_euk"/>
    <property type="match status" value="1"/>
</dbReference>
<feature type="region of interest" description="Disordered" evidence="15">
    <location>
        <begin position="79"/>
        <end position="117"/>
    </location>
</feature>
<name>A0A8J5EYC8_ZINOF</name>
<feature type="compositionally biased region" description="Basic and acidic residues" evidence="15">
    <location>
        <begin position="632"/>
        <end position="641"/>
    </location>
</feature>
<dbReference type="InterPro" id="IPR036412">
    <property type="entry name" value="HAD-like_sf"/>
</dbReference>
<dbReference type="Pfam" id="PF03031">
    <property type="entry name" value="NIF"/>
    <property type="match status" value="1"/>
</dbReference>
<dbReference type="Gene3D" id="3.40.50.10190">
    <property type="entry name" value="BRCT domain"/>
    <property type="match status" value="1"/>
</dbReference>
<dbReference type="GO" id="GO:0046872">
    <property type="term" value="F:metal ion binding"/>
    <property type="evidence" value="ECO:0007669"/>
    <property type="project" value="UniProtKB-KW"/>
</dbReference>
<evidence type="ECO:0000256" key="11">
    <source>
        <dbReference type="ARBA" id="ARBA00023242"/>
    </source>
</evidence>
<dbReference type="PANTHER" id="PTHR23081">
    <property type="entry name" value="RNA POLYMERASE II CTD PHOSPHATASE"/>
    <property type="match status" value="1"/>
</dbReference>
<evidence type="ECO:0000256" key="15">
    <source>
        <dbReference type="SAM" id="MobiDB-lite"/>
    </source>
</evidence>
<dbReference type="FunFam" id="3.40.50.1000:FF:000098">
    <property type="entry name" value="RNA polymerase II C-terminal domain phosphatase-like 3"/>
    <property type="match status" value="1"/>
</dbReference>
<dbReference type="InterPro" id="IPR057473">
    <property type="entry name" value="ARM_CPL3"/>
</dbReference>
<evidence type="ECO:0000256" key="7">
    <source>
        <dbReference type="ARBA" id="ARBA00022801"/>
    </source>
</evidence>
<comment type="subunit">
    <text evidence="14">Interacts with RAP74.</text>
</comment>
<feature type="region of interest" description="Disordered" evidence="15">
    <location>
        <begin position="1"/>
        <end position="20"/>
    </location>
</feature>
<keyword evidence="6" id="KW-0479">Metal-binding</keyword>
<proteinExistence type="predicted"/>
<dbReference type="SUPFAM" id="SSF52113">
    <property type="entry name" value="BRCT domain"/>
    <property type="match status" value="1"/>
</dbReference>
<comment type="caution">
    <text evidence="18">The sequence shown here is derived from an EMBL/GenBank/DDBJ whole genome shotgun (WGS) entry which is preliminary data.</text>
</comment>
<dbReference type="InterPro" id="IPR001357">
    <property type="entry name" value="BRCT_dom"/>
</dbReference>
<feature type="region of interest" description="Disordered" evidence="15">
    <location>
        <begin position="906"/>
        <end position="934"/>
    </location>
</feature>
<dbReference type="SMART" id="SM00577">
    <property type="entry name" value="CPDc"/>
    <property type="match status" value="1"/>
</dbReference>
<keyword evidence="9" id="KW-0805">Transcription regulation</keyword>
<dbReference type="PROSITE" id="PS50969">
    <property type="entry name" value="FCP1"/>
    <property type="match status" value="1"/>
</dbReference>
<feature type="region of interest" description="Disordered" evidence="15">
    <location>
        <begin position="609"/>
        <end position="641"/>
    </location>
</feature>
<feature type="compositionally biased region" description="Basic and acidic residues" evidence="15">
    <location>
        <begin position="229"/>
        <end position="238"/>
    </location>
</feature>
<dbReference type="SUPFAM" id="SSF56784">
    <property type="entry name" value="HAD-like"/>
    <property type="match status" value="1"/>
</dbReference>
<dbReference type="EC" id="3.1.3.16" evidence="4"/>
<evidence type="ECO:0000256" key="9">
    <source>
        <dbReference type="ARBA" id="ARBA00023015"/>
    </source>
</evidence>
<evidence type="ECO:0000256" key="8">
    <source>
        <dbReference type="ARBA" id="ARBA00022884"/>
    </source>
</evidence>
<comment type="cofactor">
    <cofactor evidence="1">
        <name>Mn(2+)</name>
        <dbReference type="ChEBI" id="CHEBI:29035"/>
    </cofactor>
</comment>
<gene>
    <name evidence="18" type="ORF">ZIOFF_066209</name>
</gene>
<keyword evidence="10" id="KW-0804">Transcription</keyword>
<feature type="compositionally biased region" description="Acidic residues" evidence="15">
    <location>
        <begin position="97"/>
        <end position="112"/>
    </location>
</feature>